<proteinExistence type="predicted"/>
<sequence>MSAGRGRLFENVAFRFCQSPWQDASKVSASVSGLQDGEAVQPTGLELNSSTHGWRRLVSGTPESDSNGSTCLVWGSPTGTKRPRLIHTCMCVFACVCVLVCVSAVQDSHWLVKKAPELLASAGLGQMSARLTLRLLTRLGRRRRGAGPRARRSSPAGPARRSGAAAVIGPIESGRWVVASRSDGWAIWTARRLKAGWSESRPVSEAVGRRGLRAAEITVCQATETLGVTDSLTHSISQSVNQSISQSVNHKLNCRLDETPIGWLAVRLSTGLCIMTHTNTQHTHIHTHTHQPVNLSPTCSPLHVGRHRHVGMPGRPGAPDSRSVWPD</sequence>
<name>A0A3S5B2S0_9PLAT</name>
<feature type="compositionally biased region" description="Basic residues" evidence="1">
    <location>
        <begin position="142"/>
        <end position="152"/>
    </location>
</feature>
<dbReference type="AlphaFoldDB" id="A0A3S5B2S0"/>
<dbReference type="Proteomes" id="UP000784294">
    <property type="component" value="Unassembled WGS sequence"/>
</dbReference>
<feature type="compositionally biased region" description="Low complexity" evidence="1">
    <location>
        <begin position="153"/>
        <end position="164"/>
    </location>
</feature>
<reference evidence="2" key="1">
    <citation type="submission" date="2018-11" db="EMBL/GenBank/DDBJ databases">
        <authorList>
            <consortium name="Pathogen Informatics"/>
        </authorList>
    </citation>
    <scope>NUCLEOTIDE SEQUENCE</scope>
</reference>
<accession>A0A3S5B2S0</accession>
<keyword evidence="3" id="KW-1185">Reference proteome</keyword>
<feature type="region of interest" description="Disordered" evidence="1">
    <location>
        <begin position="142"/>
        <end position="164"/>
    </location>
</feature>
<organism evidence="2 3">
    <name type="scientific">Protopolystoma xenopodis</name>
    <dbReference type="NCBI Taxonomy" id="117903"/>
    <lineage>
        <taxon>Eukaryota</taxon>
        <taxon>Metazoa</taxon>
        <taxon>Spiralia</taxon>
        <taxon>Lophotrochozoa</taxon>
        <taxon>Platyhelminthes</taxon>
        <taxon>Monogenea</taxon>
        <taxon>Polyopisthocotylea</taxon>
        <taxon>Polystomatidea</taxon>
        <taxon>Polystomatidae</taxon>
        <taxon>Protopolystoma</taxon>
    </lineage>
</organism>
<gene>
    <name evidence="2" type="ORF">PXEA_LOCUS28334</name>
</gene>
<evidence type="ECO:0000313" key="2">
    <source>
        <dbReference type="EMBL" id="VEL34894.1"/>
    </source>
</evidence>
<protein>
    <submittedName>
        <fullName evidence="2">Uncharacterized protein</fullName>
    </submittedName>
</protein>
<dbReference type="EMBL" id="CAAALY010248629">
    <property type="protein sequence ID" value="VEL34894.1"/>
    <property type="molecule type" value="Genomic_DNA"/>
</dbReference>
<evidence type="ECO:0000256" key="1">
    <source>
        <dbReference type="SAM" id="MobiDB-lite"/>
    </source>
</evidence>
<comment type="caution">
    <text evidence="2">The sequence shown here is derived from an EMBL/GenBank/DDBJ whole genome shotgun (WGS) entry which is preliminary data.</text>
</comment>
<evidence type="ECO:0000313" key="3">
    <source>
        <dbReference type="Proteomes" id="UP000784294"/>
    </source>
</evidence>